<evidence type="ECO:0000256" key="3">
    <source>
        <dbReference type="ARBA" id="ARBA00022692"/>
    </source>
</evidence>
<feature type="transmembrane region" description="Helical" evidence="6">
    <location>
        <begin position="60"/>
        <end position="78"/>
    </location>
</feature>
<comment type="subcellular location">
    <subcellularLocation>
        <location evidence="1">Cell membrane</location>
        <topology evidence="1">Multi-pass membrane protein</topology>
    </subcellularLocation>
</comment>
<evidence type="ECO:0000256" key="2">
    <source>
        <dbReference type="ARBA" id="ARBA00022475"/>
    </source>
</evidence>
<evidence type="ECO:0000313" key="7">
    <source>
        <dbReference type="EMBL" id="PXW55336.1"/>
    </source>
</evidence>
<proteinExistence type="predicted"/>
<feature type="transmembrane region" description="Helical" evidence="6">
    <location>
        <begin position="202"/>
        <end position="223"/>
    </location>
</feature>
<evidence type="ECO:0000256" key="6">
    <source>
        <dbReference type="SAM" id="Phobius"/>
    </source>
</evidence>
<dbReference type="PANTHER" id="PTHR30482">
    <property type="entry name" value="HIGH-AFFINITY BRANCHED-CHAIN AMINO ACID TRANSPORT SYSTEM PERMEASE"/>
    <property type="match status" value="1"/>
</dbReference>
<name>A0A2V3U0A4_9HYPH</name>
<feature type="transmembrane region" description="Helical" evidence="6">
    <location>
        <begin position="35"/>
        <end position="53"/>
    </location>
</feature>
<evidence type="ECO:0000256" key="4">
    <source>
        <dbReference type="ARBA" id="ARBA00022989"/>
    </source>
</evidence>
<feature type="transmembrane region" description="Helical" evidence="6">
    <location>
        <begin position="84"/>
        <end position="104"/>
    </location>
</feature>
<reference evidence="7 8" key="1">
    <citation type="submission" date="2018-05" db="EMBL/GenBank/DDBJ databases">
        <title>Genomic Encyclopedia of Type Strains, Phase IV (KMG-IV): sequencing the most valuable type-strain genomes for metagenomic binning, comparative biology and taxonomic classification.</title>
        <authorList>
            <person name="Goeker M."/>
        </authorList>
    </citation>
    <scope>NUCLEOTIDE SEQUENCE [LARGE SCALE GENOMIC DNA]</scope>
    <source>
        <strain evidence="7 8">DSM 6462</strain>
    </source>
</reference>
<feature type="transmembrane region" description="Helical" evidence="6">
    <location>
        <begin position="157"/>
        <end position="175"/>
    </location>
</feature>
<keyword evidence="8" id="KW-1185">Reference proteome</keyword>
<comment type="caution">
    <text evidence="7">The sequence shown here is derived from an EMBL/GenBank/DDBJ whole genome shotgun (WGS) entry which is preliminary data.</text>
</comment>
<feature type="transmembrane region" description="Helical" evidence="6">
    <location>
        <begin position="243"/>
        <end position="268"/>
    </location>
</feature>
<dbReference type="CDD" id="cd06581">
    <property type="entry name" value="TM_PBP1_LivM_like"/>
    <property type="match status" value="1"/>
</dbReference>
<evidence type="ECO:0000256" key="5">
    <source>
        <dbReference type="ARBA" id="ARBA00023136"/>
    </source>
</evidence>
<sequence length="313" mass="33621">MTRDLRWPAFVLLAATAFALPFIGDSYIVQLATRMLIFGMAALGIDFFLAYVGQLSLGHTIFLASGAYLTALLTMAGLESALLVWPIVLLGVALLALAAGMLALRTGGLYFIMITLAFTQMLFFFLQSQRGLGGDEGFSVPQRNTLPLLDLSDPRNLYLLVLVLLLGVIGLIAWIRATPFGAAIEACRDNAQRLSAMGLDPYGYRLSGFVFSAVIVGLAGILYTNNTLYLTPALSGWYLSGELLMMVILGGSGSLLGPVLGAALFVLLQEQLSHITPHWMAGLGALLVARVMLMKDGFWNVLARRLGGDDSHS</sequence>
<dbReference type="InterPro" id="IPR043428">
    <property type="entry name" value="LivM-like"/>
</dbReference>
<feature type="transmembrane region" description="Helical" evidence="6">
    <location>
        <begin position="275"/>
        <end position="293"/>
    </location>
</feature>
<dbReference type="RefSeq" id="WP_110376919.1">
    <property type="nucleotide sequence ID" value="NZ_JAHBRY010000003.1"/>
</dbReference>
<organism evidence="7 8">
    <name type="scientific">Chelatococcus asaccharovorans</name>
    <dbReference type="NCBI Taxonomy" id="28210"/>
    <lineage>
        <taxon>Bacteria</taxon>
        <taxon>Pseudomonadati</taxon>
        <taxon>Pseudomonadota</taxon>
        <taxon>Alphaproteobacteria</taxon>
        <taxon>Hyphomicrobiales</taxon>
        <taxon>Chelatococcaceae</taxon>
        <taxon>Chelatococcus</taxon>
    </lineage>
</organism>
<keyword evidence="3 6" id="KW-0812">Transmembrane</keyword>
<evidence type="ECO:0000313" key="8">
    <source>
        <dbReference type="Proteomes" id="UP000248021"/>
    </source>
</evidence>
<dbReference type="Pfam" id="PF02653">
    <property type="entry name" value="BPD_transp_2"/>
    <property type="match status" value="1"/>
</dbReference>
<feature type="transmembrane region" description="Helical" evidence="6">
    <location>
        <begin position="109"/>
        <end position="126"/>
    </location>
</feature>
<dbReference type="OrthoDB" id="9804361at2"/>
<dbReference type="GO" id="GO:0005886">
    <property type="term" value="C:plasma membrane"/>
    <property type="evidence" value="ECO:0007669"/>
    <property type="project" value="UniProtKB-SubCell"/>
</dbReference>
<dbReference type="AlphaFoldDB" id="A0A2V3U0A4"/>
<gene>
    <name evidence="7" type="ORF">C7450_110275</name>
</gene>
<keyword evidence="5 6" id="KW-0472">Membrane</keyword>
<evidence type="ECO:0000256" key="1">
    <source>
        <dbReference type="ARBA" id="ARBA00004651"/>
    </source>
</evidence>
<dbReference type="Proteomes" id="UP000248021">
    <property type="component" value="Unassembled WGS sequence"/>
</dbReference>
<dbReference type="InterPro" id="IPR001851">
    <property type="entry name" value="ABC_transp_permease"/>
</dbReference>
<accession>A0A2V3U0A4</accession>
<keyword evidence="2" id="KW-1003">Cell membrane</keyword>
<keyword evidence="4 6" id="KW-1133">Transmembrane helix</keyword>
<dbReference type="PANTHER" id="PTHR30482:SF17">
    <property type="entry name" value="ABC TRANSPORTER ATP-BINDING PROTEIN"/>
    <property type="match status" value="1"/>
</dbReference>
<dbReference type="GO" id="GO:0015658">
    <property type="term" value="F:branched-chain amino acid transmembrane transporter activity"/>
    <property type="evidence" value="ECO:0007669"/>
    <property type="project" value="InterPro"/>
</dbReference>
<protein>
    <submittedName>
        <fullName evidence="7">Amino acid/amide ABC transporter membrane protein 2 (HAAT family)</fullName>
    </submittedName>
</protein>
<dbReference type="EMBL" id="QJJK01000010">
    <property type="protein sequence ID" value="PXW55336.1"/>
    <property type="molecule type" value="Genomic_DNA"/>
</dbReference>